<accession>A0A934UD49</accession>
<dbReference type="RefSeq" id="WP_199567354.1">
    <property type="nucleotide sequence ID" value="NZ_JAENBP010000002.1"/>
</dbReference>
<organism evidence="1 2">
    <name type="scientific">Streptococcus zalophi</name>
    <dbReference type="NCBI Taxonomy" id="640031"/>
    <lineage>
        <taxon>Bacteria</taxon>
        <taxon>Bacillati</taxon>
        <taxon>Bacillota</taxon>
        <taxon>Bacilli</taxon>
        <taxon>Lactobacillales</taxon>
        <taxon>Streptococcaceae</taxon>
        <taxon>Streptococcus</taxon>
    </lineage>
</organism>
<evidence type="ECO:0000313" key="1">
    <source>
        <dbReference type="EMBL" id="MBJ8349426.1"/>
    </source>
</evidence>
<keyword evidence="2" id="KW-1185">Reference proteome</keyword>
<comment type="caution">
    <text evidence="1">The sequence shown here is derived from an EMBL/GenBank/DDBJ whole genome shotgun (WGS) entry which is preliminary data.</text>
</comment>
<gene>
    <name evidence="1" type="ORF">JHK64_02105</name>
</gene>
<proteinExistence type="predicted"/>
<dbReference type="Proteomes" id="UP000644875">
    <property type="component" value="Unassembled WGS sequence"/>
</dbReference>
<protein>
    <submittedName>
        <fullName evidence="1">Uncharacterized protein</fullName>
    </submittedName>
</protein>
<sequence length="243" mass="28000">MRKKLHLLAVWNSKTDTSLHKKFFEKLADSFSDICHIELIEASQIVPDKVLLRNNYVGLLAFSPLKVDLPSLLFSNQPINDNENIYISNISEAFTNPESILLISNKLFLFVNKLQKNSFNYLPFNFSVYDANDRLDYSNDKTDNEFSIESQPKEKIEDWIVEEVKNSPSHSFTLTIPTMSSEKILIQHFQGLYDKNQRYHGVLQNVFDLKPILENYLNETGQAIVPWSDVTSGASIKNDNFDL</sequence>
<evidence type="ECO:0000313" key="2">
    <source>
        <dbReference type="Proteomes" id="UP000644875"/>
    </source>
</evidence>
<name>A0A934UD49_9STRE</name>
<dbReference type="EMBL" id="JAENBP010000002">
    <property type="protein sequence ID" value="MBJ8349426.1"/>
    <property type="molecule type" value="Genomic_DNA"/>
</dbReference>
<dbReference type="AlphaFoldDB" id="A0A934UD49"/>
<reference evidence="1 2" key="1">
    <citation type="journal article" date="2021" name="Int. J. Syst. Evol. Microbiol.">
        <title>Streptococcus vicugnae sp. nov., isolated from faeces of alpacas (Vicugna pacos) and cattle (Bos taurus), Streptococcus zalophi sp. nov., and Streptococcus pacificus sp. nov., isolated from respiratory tract of California sea lions (Zalophus californianus).</title>
        <authorList>
            <person name="Volokhov D.V."/>
            <person name="Zagorodnyaya T.A."/>
            <person name="Shen Z."/>
            <person name="Blom J."/>
            <person name="Furtak V.A."/>
            <person name="Eisenberg T."/>
            <person name="Fan P."/>
            <person name="Jeong K.C."/>
            <person name="Gao Y."/>
            <person name="Zhang S."/>
            <person name="Amselle M."/>
        </authorList>
    </citation>
    <scope>NUCLEOTIDE SEQUENCE [LARGE SCALE GENOMIC DNA]</scope>
    <source>
        <strain evidence="2">CSL7508-lung</strain>
    </source>
</reference>